<keyword evidence="2" id="KW-1185">Reference proteome</keyword>
<name>A0ABV5X170_9MICO</name>
<proteinExistence type="predicted"/>
<accession>A0ABV5X170</accession>
<sequence>MTREIVLERDPLAKPRVRRVDSVELVAEDNGATPTCLWCVIVYGVEVLGFYTSFECAVGDAIAFAEKQAVALLEVP</sequence>
<gene>
    <name evidence="1" type="ORF">ACFFN1_07045</name>
</gene>
<protein>
    <submittedName>
        <fullName evidence="1">Uncharacterized protein</fullName>
    </submittedName>
</protein>
<dbReference type="EMBL" id="JBHMAU010000046">
    <property type="protein sequence ID" value="MFB9776158.1"/>
    <property type="molecule type" value="Genomic_DNA"/>
</dbReference>
<organism evidence="1 2">
    <name type="scientific">Brevibacterium otitidis</name>
    <dbReference type="NCBI Taxonomy" id="53364"/>
    <lineage>
        <taxon>Bacteria</taxon>
        <taxon>Bacillati</taxon>
        <taxon>Actinomycetota</taxon>
        <taxon>Actinomycetes</taxon>
        <taxon>Micrococcales</taxon>
        <taxon>Brevibacteriaceae</taxon>
        <taxon>Brevibacterium</taxon>
    </lineage>
</organism>
<dbReference type="RefSeq" id="WP_376839899.1">
    <property type="nucleotide sequence ID" value="NZ_JBHMAU010000046.1"/>
</dbReference>
<dbReference type="Proteomes" id="UP001589707">
    <property type="component" value="Unassembled WGS sequence"/>
</dbReference>
<evidence type="ECO:0000313" key="1">
    <source>
        <dbReference type="EMBL" id="MFB9776158.1"/>
    </source>
</evidence>
<reference evidence="1 2" key="1">
    <citation type="submission" date="2024-09" db="EMBL/GenBank/DDBJ databases">
        <authorList>
            <person name="Sun Q."/>
            <person name="Mori K."/>
        </authorList>
    </citation>
    <scope>NUCLEOTIDE SEQUENCE [LARGE SCALE GENOMIC DNA]</scope>
    <source>
        <strain evidence="1 2">JCM 11683</strain>
    </source>
</reference>
<evidence type="ECO:0000313" key="2">
    <source>
        <dbReference type="Proteomes" id="UP001589707"/>
    </source>
</evidence>
<comment type="caution">
    <text evidence="1">The sequence shown here is derived from an EMBL/GenBank/DDBJ whole genome shotgun (WGS) entry which is preliminary data.</text>
</comment>